<evidence type="ECO:0000313" key="2">
    <source>
        <dbReference type="EMBL" id="AZG77402.1"/>
    </source>
</evidence>
<protein>
    <submittedName>
        <fullName evidence="2">DUF1192 domain-containing protein</fullName>
    </submittedName>
</protein>
<reference evidence="2 3" key="1">
    <citation type="submission" date="2018-11" db="EMBL/GenBank/DDBJ databases">
        <title>Genome squencing of methanotrophic bacteria isolated from alkaline groundwater in Korea.</title>
        <authorList>
            <person name="Nguyen L.N."/>
        </authorList>
    </citation>
    <scope>NUCLEOTIDE SEQUENCE [LARGE SCALE GENOMIC DNA]</scope>
    <source>
        <strain evidence="2 3">GW6</strain>
    </source>
</reference>
<proteinExistence type="predicted"/>
<dbReference type="RefSeq" id="WP_124739102.1">
    <property type="nucleotide sequence ID" value="NZ_CP034086.1"/>
</dbReference>
<evidence type="ECO:0000256" key="1">
    <source>
        <dbReference type="SAM" id="Coils"/>
    </source>
</evidence>
<accession>A0A3G8M890</accession>
<sequence length="62" mass="6925">MKSEQDDAPRPAAFEIGQPLDLLSVAELDERIERLRQEIARLEAKRAAKQAASAAAEAFFRK</sequence>
<dbReference type="Proteomes" id="UP000273982">
    <property type="component" value="Chromosome"/>
</dbReference>
<gene>
    <name evidence="2" type="ORF">EHO51_12055</name>
</gene>
<dbReference type="Pfam" id="PF06698">
    <property type="entry name" value="DUF1192"/>
    <property type="match status" value="1"/>
</dbReference>
<feature type="coiled-coil region" evidence="1">
    <location>
        <begin position="25"/>
        <end position="52"/>
    </location>
</feature>
<dbReference type="KEGG" id="mros:EHO51_12055"/>
<dbReference type="AlphaFoldDB" id="A0A3G8M890"/>
<organism evidence="2 3">
    <name type="scientific">Methylocystis rosea</name>
    <dbReference type="NCBI Taxonomy" id="173366"/>
    <lineage>
        <taxon>Bacteria</taxon>
        <taxon>Pseudomonadati</taxon>
        <taxon>Pseudomonadota</taxon>
        <taxon>Alphaproteobacteria</taxon>
        <taxon>Hyphomicrobiales</taxon>
        <taxon>Methylocystaceae</taxon>
        <taxon>Methylocystis</taxon>
    </lineage>
</organism>
<dbReference type="EMBL" id="CP034086">
    <property type="protein sequence ID" value="AZG77402.1"/>
    <property type="molecule type" value="Genomic_DNA"/>
</dbReference>
<evidence type="ECO:0000313" key="3">
    <source>
        <dbReference type="Proteomes" id="UP000273982"/>
    </source>
</evidence>
<name>A0A3G8M890_9HYPH</name>
<keyword evidence="1" id="KW-0175">Coiled coil</keyword>
<dbReference type="InterPro" id="IPR009579">
    <property type="entry name" value="DUF1192"/>
</dbReference>